<protein>
    <submittedName>
        <fullName evidence="5">Uncharacterized protein</fullName>
    </submittedName>
</protein>
<evidence type="ECO:0000256" key="3">
    <source>
        <dbReference type="ARBA" id="ARBA00022989"/>
    </source>
</evidence>
<name>A0A2H6DMH4_TETHA</name>
<dbReference type="Pfam" id="PF02674">
    <property type="entry name" value="Colicin_V"/>
    <property type="match status" value="1"/>
</dbReference>
<comment type="caution">
    <text evidence="5">The sequence shown here is derived from an EMBL/GenBank/DDBJ whole genome shotgun (WGS) entry which is preliminary data.</text>
</comment>
<evidence type="ECO:0000256" key="2">
    <source>
        <dbReference type="ARBA" id="ARBA00022692"/>
    </source>
</evidence>
<proteinExistence type="predicted"/>
<evidence type="ECO:0000313" key="5">
    <source>
        <dbReference type="EMBL" id="GBD68705.1"/>
    </source>
</evidence>
<evidence type="ECO:0000256" key="4">
    <source>
        <dbReference type="ARBA" id="ARBA00023136"/>
    </source>
</evidence>
<evidence type="ECO:0000256" key="1">
    <source>
        <dbReference type="ARBA" id="ARBA00004141"/>
    </source>
</evidence>
<dbReference type="InterPro" id="IPR003825">
    <property type="entry name" value="Colicin-V_CvpA"/>
</dbReference>
<gene>
    <name evidence="5" type="ORF">TEHN7118_1511</name>
</gene>
<dbReference type="PANTHER" id="PTHR37306:SF1">
    <property type="entry name" value="COLICIN V PRODUCTION PROTEIN"/>
    <property type="match status" value="1"/>
</dbReference>
<reference evidence="5 6" key="1">
    <citation type="submission" date="2016-05" db="EMBL/GenBank/DDBJ databases">
        <title>Whole genome sequencing of Tetragenococcus halophilus subsp. halophilus NISL 7118.</title>
        <authorList>
            <person name="Shiwa Y."/>
            <person name="Nishimura I."/>
            <person name="Yoshikawa H."/>
            <person name="Koyama Y."/>
            <person name="Oguma T."/>
        </authorList>
    </citation>
    <scope>NUCLEOTIDE SEQUENCE [LARGE SCALE GENOMIC DNA]</scope>
    <source>
        <strain evidence="5 6">NISL 7118</strain>
    </source>
</reference>
<dbReference type="GO" id="GO:0009403">
    <property type="term" value="P:toxin biosynthetic process"/>
    <property type="evidence" value="ECO:0007669"/>
    <property type="project" value="InterPro"/>
</dbReference>
<dbReference type="GeneID" id="64054368"/>
<keyword evidence="4" id="KW-0472">Membrane</keyword>
<evidence type="ECO:0000313" key="6">
    <source>
        <dbReference type="Proteomes" id="UP000236214"/>
    </source>
</evidence>
<sequence length="180" mass="20907">MIGFIIFLLLLFSFYTGARRATALQLIYTIGGILSFFLAMGLYEQWGQKIELYIPYLSVTPETEMVYYSQELSFDLDKAYYAAVAFIGWLLIGWLVTKLVMIFLRNLRFTRILEDDWLAAGILNTVLMYITILLFLKVLTMLPVDAIQNMFNRSFTADFIVDKTPFLSNMLDKLWITNII</sequence>
<keyword evidence="2" id="KW-0812">Transmembrane</keyword>
<keyword evidence="3" id="KW-1133">Transmembrane helix</keyword>
<dbReference type="Proteomes" id="UP000236214">
    <property type="component" value="Unassembled WGS sequence"/>
</dbReference>
<accession>A0A2H6DMH4</accession>
<comment type="subcellular location">
    <subcellularLocation>
        <location evidence="1">Membrane</location>
        <topology evidence="1">Multi-pass membrane protein</topology>
    </subcellularLocation>
</comment>
<dbReference type="AlphaFoldDB" id="A0A2H6DMH4"/>
<dbReference type="RefSeq" id="WP_061839888.1">
    <property type="nucleotide sequence ID" value="NZ_BAABQP010000001.1"/>
</dbReference>
<keyword evidence="6" id="KW-1185">Reference proteome</keyword>
<dbReference type="GO" id="GO:0016020">
    <property type="term" value="C:membrane"/>
    <property type="evidence" value="ECO:0007669"/>
    <property type="project" value="UniProtKB-SubCell"/>
</dbReference>
<organism evidence="5 6">
    <name type="scientific">Tetragenococcus halophilus subsp. halophilus</name>
    <dbReference type="NCBI Taxonomy" id="1513897"/>
    <lineage>
        <taxon>Bacteria</taxon>
        <taxon>Bacillati</taxon>
        <taxon>Bacillota</taxon>
        <taxon>Bacilli</taxon>
        <taxon>Lactobacillales</taxon>
        <taxon>Enterococcaceae</taxon>
        <taxon>Tetragenococcus</taxon>
    </lineage>
</organism>
<dbReference type="EMBL" id="BDEC01000060">
    <property type="protein sequence ID" value="GBD68705.1"/>
    <property type="molecule type" value="Genomic_DNA"/>
</dbReference>
<dbReference type="PANTHER" id="PTHR37306">
    <property type="entry name" value="COLICIN V PRODUCTION PROTEIN"/>
    <property type="match status" value="1"/>
</dbReference>